<keyword evidence="2" id="KW-1003">Cell membrane</keyword>
<reference evidence="7 8" key="1">
    <citation type="submission" date="2014-08" db="EMBL/GenBank/DDBJ databases">
        <title>Complete genome sequence of Corynebacterium sphenisci CECT 5990(T) (=DSM 44792(T)), isolated from healthy wild penguins.</title>
        <authorList>
            <person name="Ruckert C."/>
            <person name="Albersmeier A."/>
            <person name="Winkler A."/>
            <person name="Kalinowski J."/>
        </authorList>
    </citation>
    <scope>NUCLEOTIDE SEQUENCE [LARGE SCALE GENOMIC DNA]</scope>
    <source>
        <strain evidence="7 8">DSM 44792</strain>
    </source>
</reference>
<name>A0A1L7D0G5_9CORY</name>
<accession>A0A1L7D0G5</accession>
<organism evidence="7 8">
    <name type="scientific">Corynebacterium sphenisci DSM 44792</name>
    <dbReference type="NCBI Taxonomy" id="1437874"/>
    <lineage>
        <taxon>Bacteria</taxon>
        <taxon>Bacillati</taxon>
        <taxon>Actinomycetota</taxon>
        <taxon>Actinomycetes</taxon>
        <taxon>Mycobacteriales</taxon>
        <taxon>Corynebacteriaceae</taxon>
        <taxon>Corynebacterium</taxon>
    </lineage>
</organism>
<feature type="transmembrane region" description="Helical" evidence="6">
    <location>
        <begin position="143"/>
        <end position="164"/>
    </location>
</feature>
<dbReference type="PANTHER" id="PTHR30086:SF20">
    <property type="entry name" value="ARGININE EXPORTER PROTEIN ARGO-RELATED"/>
    <property type="match status" value="1"/>
</dbReference>
<feature type="transmembrane region" description="Helical" evidence="6">
    <location>
        <begin position="30"/>
        <end position="56"/>
    </location>
</feature>
<evidence type="ECO:0000256" key="4">
    <source>
        <dbReference type="ARBA" id="ARBA00022989"/>
    </source>
</evidence>
<evidence type="ECO:0000256" key="6">
    <source>
        <dbReference type="SAM" id="Phobius"/>
    </source>
</evidence>
<proteinExistence type="predicted"/>
<dbReference type="STRING" id="1437874.CSPHI_11745"/>
<dbReference type="Pfam" id="PF01810">
    <property type="entry name" value="LysE"/>
    <property type="match status" value="1"/>
</dbReference>
<comment type="subcellular location">
    <subcellularLocation>
        <location evidence="1">Cell membrane</location>
        <topology evidence="1">Multi-pass membrane protein</topology>
    </subcellularLocation>
</comment>
<dbReference type="Proteomes" id="UP000185469">
    <property type="component" value="Chromosome"/>
</dbReference>
<evidence type="ECO:0000256" key="5">
    <source>
        <dbReference type="ARBA" id="ARBA00023136"/>
    </source>
</evidence>
<keyword evidence="5 6" id="KW-0472">Membrane</keyword>
<dbReference type="EMBL" id="CP009248">
    <property type="protein sequence ID" value="APT91522.1"/>
    <property type="molecule type" value="Genomic_DNA"/>
</dbReference>
<evidence type="ECO:0000256" key="2">
    <source>
        <dbReference type="ARBA" id="ARBA00022475"/>
    </source>
</evidence>
<evidence type="ECO:0000256" key="1">
    <source>
        <dbReference type="ARBA" id="ARBA00004651"/>
    </source>
</evidence>
<gene>
    <name evidence="7" type="ORF">CSPHI_11745</name>
</gene>
<dbReference type="AlphaFoldDB" id="A0A1L7D0G5"/>
<evidence type="ECO:0008006" key="9">
    <source>
        <dbReference type="Google" id="ProtNLM"/>
    </source>
</evidence>
<sequence length="213" mass="21633">MLGVHVIGMASPGPDIVLILRLATRSRRQALAAVAGIVTGASVWVSLTVAGMAAVLSAHPGLMAVIQVLGGAWLAWSGWGMLAAGLAARGATVPRMAPADDAAPAARYRQGLLTNLSNPKIVLFMAAVLSQFMPVGAPAWVQLFYLASLIASAVLWFSLVAVVFSTPAMTRRLLGAGPLIDMVAGAIFLVLAAVLLTGGGGTLFAAVVGYSGS</sequence>
<dbReference type="PANTHER" id="PTHR30086">
    <property type="entry name" value="ARGININE EXPORTER PROTEIN ARGO"/>
    <property type="match status" value="1"/>
</dbReference>
<keyword evidence="8" id="KW-1185">Reference proteome</keyword>
<protein>
    <recommendedName>
        <fullName evidence="9">Lysine transporter LysE</fullName>
    </recommendedName>
</protein>
<dbReference type="KEGG" id="csph:CSPHI_11745"/>
<keyword evidence="3 6" id="KW-0812">Transmembrane</keyword>
<dbReference type="InterPro" id="IPR001123">
    <property type="entry name" value="LeuE-type"/>
</dbReference>
<evidence type="ECO:0000313" key="8">
    <source>
        <dbReference type="Proteomes" id="UP000185469"/>
    </source>
</evidence>
<dbReference type="GO" id="GO:0015171">
    <property type="term" value="F:amino acid transmembrane transporter activity"/>
    <property type="evidence" value="ECO:0007669"/>
    <property type="project" value="TreeGrafter"/>
</dbReference>
<feature type="transmembrane region" description="Helical" evidence="6">
    <location>
        <begin position="62"/>
        <end position="88"/>
    </location>
</feature>
<feature type="transmembrane region" description="Helical" evidence="6">
    <location>
        <begin position="121"/>
        <end position="137"/>
    </location>
</feature>
<keyword evidence="4 6" id="KW-1133">Transmembrane helix</keyword>
<feature type="transmembrane region" description="Helical" evidence="6">
    <location>
        <begin position="185"/>
        <end position="210"/>
    </location>
</feature>
<dbReference type="GO" id="GO:0005886">
    <property type="term" value="C:plasma membrane"/>
    <property type="evidence" value="ECO:0007669"/>
    <property type="project" value="UniProtKB-SubCell"/>
</dbReference>
<evidence type="ECO:0000313" key="7">
    <source>
        <dbReference type="EMBL" id="APT91522.1"/>
    </source>
</evidence>
<evidence type="ECO:0000256" key="3">
    <source>
        <dbReference type="ARBA" id="ARBA00022692"/>
    </source>
</evidence>